<gene>
    <name evidence="1" type="ORF">ABXZ36_13150</name>
</gene>
<evidence type="ECO:0000313" key="2">
    <source>
        <dbReference type="Proteomes" id="UP001549799"/>
    </source>
</evidence>
<organism evidence="1 2">
    <name type="scientific">Sediminicola arcticus</name>
    <dbReference type="NCBI Taxonomy" id="1574308"/>
    <lineage>
        <taxon>Bacteria</taxon>
        <taxon>Pseudomonadati</taxon>
        <taxon>Bacteroidota</taxon>
        <taxon>Flavobacteriia</taxon>
        <taxon>Flavobacteriales</taxon>
        <taxon>Flavobacteriaceae</taxon>
        <taxon>Sediminicola</taxon>
    </lineage>
</organism>
<dbReference type="EMBL" id="JBEXAE010000006">
    <property type="protein sequence ID" value="MET6991593.1"/>
    <property type="molecule type" value="Genomic_DNA"/>
</dbReference>
<accession>A0ABV2SWP3</accession>
<proteinExistence type="predicted"/>
<keyword evidence="2" id="KW-1185">Reference proteome</keyword>
<name>A0ABV2SWP3_9FLAO</name>
<evidence type="ECO:0000313" key="1">
    <source>
        <dbReference type="EMBL" id="MET6991593.1"/>
    </source>
</evidence>
<dbReference type="Proteomes" id="UP001549799">
    <property type="component" value="Unassembled WGS sequence"/>
</dbReference>
<sequence>MATKTINRSLEDFTFNGVAVEGSSRLVRMRSNDNGNPQSEAVASYSGLWPDGGTASFTTNRTREWLEGYGSGF</sequence>
<protein>
    <submittedName>
        <fullName evidence="1">Uncharacterized protein</fullName>
    </submittedName>
</protein>
<dbReference type="RefSeq" id="WP_354616137.1">
    <property type="nucleotide sequence ID" value="NZ_JBEXAE010000006.1"/>
</dbReference>
<comment type="caution">
    <text evidence="1">The sequence shown here is derived from an EMBL/GenBank/DDBJ whole genome shotgun (WGS) entry which is preliminary data.</text>
</comment>
<reference evidence="1 2" key="1">
    <citation type="submission" date="2024-07" db="EMBL/GenBank/DDBJ databases">
        <title>The genome sequence of type strain Sediminicola arcticus GDMCC 1.2805.</title>
        <authorList>
            <person name="Liu Y."/>
        </authorList>
    </citation>
    <scope>NUCLEOTIDE SEQUENCE [LARGE SCALE GENOMIC DNA]</scope>
    <source>
        <strain evidence="1 2">GDMCC 1.2805</strain>
    </source>
</reference>